<accession>A0ABR1LY15</accession>
<keyword evidence="1" id="KW-0732">Signal</keyword>
<dbReference type="GeneID" id="92032794"/>
<evidence type="ECO:0008006" key="4">
    <source>
        <dbReference type="Google" id="ProtNLM"/>
    </source>
</evidence>
<feature type="chain" id="PRO_5045122267" description="Secreted protein" evidence="1">
    <location>
        <begin position="20"/>
        <end position="173"/>
    </location>
</feature>
<proteinExistence type="predicted"/>
<dbReference type="EMBL" id="JBBPEH010000004">
    <property type="protein sequence ID" value="KAK7540087.1"/>
    <property type="molecule type" value="Genomic_DNA"/>
</dbReference>
<organism evidence="2 3">
    <name type="scientific">Phyllosticta citribraziliensis</name>
    <dbReference type="NCBI Taxonomy" id="989973"/>
    <lineage>
        <taxon>Eukaryota</taxon>
        <taxon>Fungi</taxon>
        <taxon>Dikarya</taxon>
        <taxon>Ascomycota</taxon>
        <taxon>Pezizomycotina</taxon>
        <taxon>Dothideomycetes</taxon>
        <taxon>Dothideomycetes incertae sedis</taxon>
        <taxon>Botryosphaeriales</taxon>
        <taxon>Phyllostictaceae</taxon>
        <taxon>Phyllosticta</taxon>
    </lineage>
</organism>
<feature type="signal peptide" evidence="1">
    <location>
        <begin position="1"/>
        <end position="19"/>
    </location>
</feature>
<sequence length="173" mass="19202">MPVVSVASLQFFFFPLGLHVFHQHCQHLAKLKDIPDDGTPLDVDDSMNDMVLGVTWCWNIACSSTHGFQLVDDGGRHVPRVLKRTRTPVETRQLSGNLNSITLSASFHVALKRLGKLVSWRGAGTGRPRGVVLPSAFAFLARGLAPRPQRRPRTHEKLVLLRFIPGKCIHVAL</sequence>
<keyword evidence="3" id="KW-1185">Reference proteome</keyword>
<evidence type="ECO:0000313" key="3">
    <source>
        <dbReference type="Proteomes" id="UP001360953"/>
    </source>
</evidence>
<gene>
    <name evidence="2" type="ORF">J3D65DRAFT_620733</name>
</gene>
<evidence type="ECO:0000313" key="2">
    <source>
        <dbReference type="EMBL" id="KAK7540087.1"/>
    </source>
</evidence>
<protein>
    <recommendedName>
        <fullName evidence="4">Secreted protein</fullName>
    </recommendedName>
</protein>
<comment type="caution">
    <text evidence="2">The sequence shown here is derived from an EMBL/GenBank/DDBJ whole genome shotgun (WGS) entry which is preliminary data.</text>
</comment>
<reference evidence="2 3" key="1">
    <citation type="submission" date="2024-04" db="EMBL/GenBank/DDBJ databases">
        <title>Phyllosticta paracitricarpa is synonymous to the EU quarantine fungus P. citricarpa based on phylogenomic analyses.</title>
        <authorList>
            <consortium name="Lawrence Berkeley National Laboratory"/>
            <person name="Van ingen-buijs V.A."/>
            <person name="Van westerhoven A.C."/>
            <person name="Haridas S."/>
            <person name="Skiadas P."/>
            <person name="Martin F."/>
            <person name="Groenewald J.Z."/>
            <person name="Crous P.W."/>
            <person name="Seidl M.F."/>
        </authorList>
    </citation>
    <scope>NUCLEOTIDE SEQUENCE [LARGE SCALE GENOMIC DNA]</scope>
    <source>
        <strain evidence="2 3">CPC 17464</strain>
    </source>
</reference>
<evidence type="ECO:0000256" key="1">
    <source>
        <dbReference type="SAM" id="SignalP"/>
    </source>
</evidence>
<dbReference type="RefSeq" id="XP_066657358.1">
    <property type="nucleotide sequence ID" value="XM_066799888.1"/>
</dbReference>
<dbReference type="Proteomes" id="UP001360953">
    <property type="component" value="Unassembled WGS sequence"/>
</dbReference>
<name>A0ABR1LY15_9PEZI</name>